<keyword evidence="3" id="KW-1185">Reference proteome</keyword>
<feature type="region of interest" description="Disordered" evidence="1">
    <location>
        <begin position="148"/>
        <end position="167"/>
    </location>
</feature>
<gene>
    <name evidence="2" type="ORF">CRG98_011700</name>
</gene>
<evidence type="ECO:0000256" key="1">
    <source>
        <dbReference type="SAM" id="MobiDB-lite"/>
    </source>
</evidence>
<evidence type="ECO:0000313" key="3">
    <source>
        <dbReference type="Proteomes" id="UP000233551"/>
    </source>
</evidence>
<sequence>MVFNIQNRCGSGTNTMLNFRSQRGCGSRDIHTITESLPSLTSSSCFIVSQSHNGSHNLMPLEQVQWVTLMGAKLDTHVATLTPRQKCRPRESQQITTPNNPALPLECKGSVGQDMLLRGLSLALFFSCTHSLSSFILLFVRECKLHMASPPQHPPPNTTLRSTGPPLAPKLHDLDLEPTPPILRPCPRGTSSQLQGPKSKTLVLDHLLI</sequence>
<protein>
    <submittedName>
        <fullName evidence="2">Uncharacterized protein</fullName>
    </submittedName>
</protein>
<dbReference type="Proteomes" id="UP000233551">
    <property type="component" value="Unassembled WGS sequence"/>
</dbReference>
<organism evidence="2 3">
    <name type="scientific">Punica granatum</name>
    <name type="common">Pomegranate</name>
    <dbReference type="NCBI Taxonomy" id="22663"/>
    <lineage>
        <taxon>Eukaryota</taxon>
        <taxon>Viridiplantae</taxon>
        <taxon>Streptophyta</taxon>
        <taxon>Embryophyta</taxon>
        <taxon>Tracheophyta</taxon>
        <taxon>Spermatophyta</taxon>
        <taxon>Magnoliopsida</taxon>
        <taxon>eudicotyledons</taxon>
        <taxon>Gunneridae</taxon>
        <taxon>Pentapetalae</taxon>
        <taxon>rosids</taxon>
        <taxon>malvids</taxon>
        <taxon>Myrtales</taxon>
        <taxon>Lythraceae</taxon>
        <taxon>Punica</taxon>
    </lineage>
</organism>
<dbReference type="AlphaFoldDB" id="A0A2I0KHW6"/>
<proteinExistence type="predicted"/>
<reference evidence="2 3" key="1">
    <citation type="submission" date="2017-11" db="EMBL/GenBank/DDBJ databases">
        <title>De-novo sequencing of pomegranate (Punica granatum L.) genome.</title>
        <authorList>
            <person name="Akparov Z."/>
            <person name="Amiraslanov A."/>
            <person name="Hajiyeva S."/>
            <person name="Abbasov M."/>
            <person name="Kaur K."/>
            <person name="Hamwieh A."/>
            <person name="Solovyev V."/>
            <person name="Salamov A."/>
            <person name="Braich B."/>
            <person name="Kosarev P."/>
            <person name="Mahmoud A."/>
            <person name="Hajiyev E."/>
            <person name="Babayeva S."/>
            <person name="Izzatullayeva V."/>
            <person name="Mammadov A."/>
            <person name="Mammadov A."/>
            <person name="Sharifova S."/>
            <person name="Ojaghi J."/>
            <person name="Eynullazada K."/>
            <person name="Bayramov B."/>
            <person name="Abdulazimova A."/>
            <person name="Shahmuradov I."/>
        </authorList>
    </citation>
    <scope>NUCLEOTIDE SEQUENCE [LARGE SCALE GENOMIC DNA]</scope>
    <source>
        <strain evidence="3">cv. AG2017</strain>
        <tissue evidence="2">Leaf</tissue>
    </source>
</reference>
<dbReference type="EMBL" id="PGOL01000571">
    <property type="protein sequence ID" value="PKI68104.1"/>
    <property type="molecule type" value="Genomic_DNA"/>
</dbReference>
<accession>A0A2I0KHW6</accession>
<evidence type="ECO:0000313" key="2">
    <source>
        <dbReference type="EMBL" id="PKI68104.1"/>
    </source>
</evidence>
<name>A0A2I0KHW6_PUNGR</name>
<comment type="caution">
    <text evidence="2">The sequence shown here is derived from an EMBL/GenBank/DDBJ whole genome shotgun (WGS) entry which is preliminary data.</text>
</comment>